<evidence type="ECO:0000256" key="4">
    <source>
        <dbReference type="ARBA" id="ARBA00022723"/>
    </source>
</evidence>
<organism evidence="13 14">
    <name type="scientific">Diacronema lutheri</name>
    <name type="common">Unicellular marine alga</name>
    <name type="synonym">Monochrysis lutheri</name>
    <dbReference type="NCBI Taxonomy" id="2081491"/>
    <lineage>
        <taxon>Eukaryota</taxon>
        <taxon>Haptista</taxon>
        <taxon>Haptophyta</taxon>
        <taxon>Pavlovophyceae</taxon>
        <taxon>Pavlovales</taxon>
        <taxon>Pavlovaceae</taxon>
        <taxon>Diacronema</taxon>
    </lineage>
</organism>
<evidence type="ECO:0000256" key="3">
    <source>
        <dbReference type="ARBA" id="ARBA00022679"/>
    </source>
</evidence>
<dbReference type="Pfam" id="PF02207">
    <property type="entry name" value="zf-UBR"/>
    <property type="match status" value="1"/>
</dbReference>
<dbReference type="PANTHER" id="PTHR21497:SF24">
    <property type="entry name" value="E3 UBIQUITIN-PROTEIN LIGASE UBR1"/>
    <property type="match status" value="1"/>
</dbReference>
<name>A0A8J5XEZ3_DIALT</name>
<dbReference type="GO" id="GO:0000151">
    <property type="term" value="C:ubiquitin ligase complex"/>
    <property type="evidence" value="ECO:0007669"/>
    <property type="project" value="TreeGrafter"/>
</dbReference>
<proteinExistence type="inferred from homology"/>
<comment type="pathway">
    <text evidence="2 10">Protein modification; protein ubiquitination.</text>
</comment>
<evidence type="ECO:0000256" key="9">
    <source>
        <dbReference type="PROSITE-ProRule" id="PRU00508"/>
    </source>
</evidence>
<dbReference type="Pfam" id="PF18995">
    <property type="entry name" value="PRT6_C"/>
    <property type="match status" value="1"/>
</dbReference>
<feature type="compositionally biased region" description="Basic and acidic residues" evidence="11">
    <location>
        <begin position="1892"/>
        <end position="1902"/>
    </location>
</feature>
<dbReference type="CDD" id="cd19673">
    <property type="entry name" value="UBR-box_UBR3"/>
    <property type="match status" value="1"/>
</dbReference>
<keyword evidence="14" id="KW-1185">Reference proteome</keyword>
<dbReference type="OMA" id="CHICELS"/>
<feature type="region of interest" description="Disordered" evidence="11">
    <location>
        <begin position="1839"/>
        <end position="1904"/>
    </location>
</feature>
<feature type="compositionally biased region" description="Low complexity" evidence="11">
    <location>
        <begin position="1854"/>
        <end position="1885"/>
    </location>
</feature>
<comment type="catalytic activity">
    <reaction evidence="1 10">
        <text>S-ubiquitinyl-[E2 ubiquitin-conjugating enzyme]-L-cysteine + [acceptor protein]-L-lysine = [E2 ubiquitin-conjugating enzyme]-L-cysteine + N(6)-ubiquitinyl-[acceptor protein]-L-lysine.</text>
        <dbReference type="EC" id="2.3.2.27"/>
    </reaction>
</comment>
<feature type="region of interest" description="Disordered" evidence="11">
    <location>
        <begin position="1622"/>
        <end position="1647"/>
    </location>
</feature>
<dbReference type="SMART" id="SM00396">
    <property type="entry name" value="ZnF_UBR1"/>
    <property type="match status" value="1"/>
</dbReference>
<feature type="compositionally biased region" description="Gly residues" evidence="11">
    <location>
        <begin position="1485"/>
        <end position="1494"/>
    </location>
</feature>
<keyword evidence="7 10" id="KW-0862">Zinc</keyword>
<dbReference type="InterPro" id="IPR014719">
    <property type="entry name" value="Ribosomal_bL12_C/ClpS-like"/>
</dbReference>
<keyword evidence="3 10" id="KW-0808">Transferase</keyword>
<dbReference type="InterPro" id="IPR003769">
    <property type="entry name" value="ClpS_core"/>
</dbReference>
<dbReference type="InterPro" id="IPR044046">
    <property type="entry name" value="E3_ligase_UBR-like_C"/>
</dbReference>
<dbReference type="EMBL" id="JAGTXO010000014">
    <property type="protein sequence ID" value="KAG8463906.1"/>
    <property type="molecule type" value="Genomic_DNA"/>
</dbReference>
<feature type="region of interest" description="Disordered" evidence="11">
    <location>
        <begin position="1585"/>
        <end position="1608"/>
    </location>
</feature>
<evidence type="ECO:0000256" key="10">
    <source>
        <dbReference type="RuleBase" id="RU366018"/>
    </source>
</evidence>
<evidence type="ECO:0000256" key="2">
    <source>
        <dbReference type="ARBA" id="ARBA00004906"/>
    </source>
</evidence>
<evidence type="ECO:0000256" key="6">
    <source>
        <dbReference type="ARBA" id="ARBA00022786"/>
    </source>
</evidence>
<dbReference type="Gene3D" id="3.30.1390.10">
    <property type="match status" value="1"/>
</dbReference>
<evidence type="ECO:0000313" key="13">
    <source>
        <dbReference type="EMBL" id="KAG8463906.1"/>
    </source>
</evidence>
<dbReference type="PANTHER" id="PTHR21497">
    <property type="entry name" value="UBIQUITIN LIGASE E3 ALPHA-RELATED"/>
    <property type="match status" value="1"/>
</dbReference>
<dbReference type="UniPathway" id="UPA00143"/>
<comment type="function">
    <text evidence="10">Ubiquitin ligase protein which is a component of the N-end rule pathway. Recognizes and binds to proteins bearing specific N-terminal residues that are destabilizing according to the N-end rule, leading to their ubiquitination and subsequent degradation.</text>
</comment>
<feature type="region of interest" description="Disordered" evidence="11">
    <location>
        <begin position="1197"/>
        <end position="1221"/>
    </location>
</feature>
<keyword evidence="6 10" id="KW-0833">Ubl conjugation pathway</keyword>
<feature type="region of interest" description="Disordered" evidence="11">
    <location>
        <begin position="193"/>
        <end position="223"/>
    </location>
</feature>
<keyword evidence="5 10" id="KW-0863">Zinc-finger</keyword>
<dbReference type="GO" id="GO:0005737">
    <property type="term" value="C:cytoplasm"/>
    <property type="evidence" value="ECO:0007669"/>
    <property type="project" value="TreeGrafter"/>
</dbReference>
<dbReference type="PROSITE" id="PS51157">
    <property type="entry name" value="ZF_UBR"/>
    <property type="match status" value="1"/>
</dbReference>
<gene>
    <name evidence="13" type="ORF">KFE25_000074</name>
</gene>
<dbReference type="Pfam" id="PF02617">
    <property type="entry name" value="ClpS"/>
    <property type="match status" value="1"/>
</dbReference>
<evidence type="ECO:0000256" key="11">
    <source>
        <dbReference type="SAM" id="MobiDB-lite"/>
    </source>
</evidence>
<feature type="zinc finger region" description="UBR-type" evidence="9">
    <location>
        <begin position="75"/>
        <end position="146"/>
    </location>
</feature>
<keyword evidence="4 10" id="KW-0479">Metal-binding</keyword>
<dbReference type="EC" id="2.3.2.27" evidence="10"/>
<evidence type="ECO:0000313" key="14">
    <source>
        <dbReference type="Proteomes" id="UP000751190"/>
    </source>
</evidence>
<protein>
    <recommendedName>
        <fullName evidence="10">E3 ubiquitin-protein ligase</fullName>
        <ecNumber evidence="10">2.3.2.27</ecNumber>
    </recommendedName>
</protein>
<dbReference type="CDD" id="cd16482">
    <property type="entry name" value="RING-H2_UBR1-like"/>
    <property type="match status" value="1"/>
</dbReference>
<dbReference type="OrthoDB" id="26387at2759"/>
<evidence type="ECO:0000256" key="7">
    <source>
        <dbReference type="ARBA" id="ARBA00022833"/>
    </source>
</evidence>
<evidence type="ECO:0000259" key="12">
    <source>
        <dbReference type="PROSITE" id="PS51157"/>
    </source>
</evidence>
<feature type="domain" description="UBR-type" evidence="12">
    <location>
        <begin position="75"/>
        <end position="146"/>
    </location>
</feature>
<comment type="caution">
    <text evidence="13">The sequence shown here is derived from an EMBL/GenBank/DDBJ whole genome shotgun (WGS) entry which is preliminary data.</text>
</comment>
<dbReference type="GO" id="GO:0061630">
    <property type="term" value="F:ubiquitin protein ligase activity"/>
    <property type="evidence" value="ECO:0007669"/>
    <property type="project" value="UniProtKB-UniRule"/>
</dbReference>
<comment type="similarity">
    <text evidence="8 10">Belongs to the E3 ubiquitin-protein ligase UBR1-like family.</text>
</comment>
<dbReference type="FunFam" id="2.10.110.30:FF:000002">
    <property type="entry name" value="Putative e3 ubiquitin-protein ligase ubr3"/>
    <property type="match status" value="1"/>
</dbReference>
<evidence type="ECO:0000256" key="5">
    <source>
        <dbReference type="ARBA" id="ARBA00022771"/>
    </source>
</evidence>
<sequence>MELSLAALPSSAYAESLLREGGLPRLRAALAHELAEGDAQQLPKWLDLVLCARALPDGGEPRALLESLGNARQEQRCSYVFKSGDIAWNCRTCQVDSTCVQCMECFRNASHEGHEITFHRTARGGCCDCGDEEAWSPAGFCSRHSGARASAACQPCAELPAPLSATWPLLIDDVLALLRKTIARAVGSFHPAEVPPQPAAADERVGGEGGVAESATRDDWGMPWDPQPVASASAAAAAVAAAAESGARAGGCAGGAVNVGASAGAGGSGSVMVVLHNTDVHTFEEVASALMAIGCAREWAYELTHLIDRTGESVVAIAPAADALHKWTVLHGATLLVSLTDKAQRAREARAEAAVHWLCHICELSDAATTSLGEALTAAPAAAELFFRRVRGRASGRARERPMGAAEPSAAAVSRAAAGCGASAAAAPPAPTSTPSHRPAAVAAAAEAAAAATEAAAAAAIAAATAAVAPQPSVDGWSLLQAALANDALLPRPLQRALHALFLKLIGEPRLKLGFARAFCGAYRHLAGQYARGVGTSEDSALSFSVQLFTAPSVVVALCREGLVQMLLEALRDALDCAAGGPAPRRVIDCGSACVRRNRYSPILRDLEYALSIRHVAAHVALAADRAERAELSDAACDALGYASDAAEPLLRAFMRELARTQGADPHARRTVEHVTFESRAWIWAFHLGMALGNTSSILVGYALGTDANSAAAVRANAFATEVRGGGGDGGGMSAGAVAERARAGAGAGTGADAVRADADADADADAVAEDCAAVARSFARAAGVEVRAWLASRAAAPTRRLVRRLPGSAAALAARGADGGGRGGPSARAASSDDESDRSSDDGGGGPASDGDGDDDAQATQGTPGALRPPRRRALRGLDLCLWRDPVSIHWALHRHFATVIGECARADGGSARAGLLRSLLDAALDSTAGGGGVGGGGGAARALLAGLVEYPLLALAHCAQVLVGMWRRNGNSILSQATNYAKVMPWCMRLRDRDVLLLQYGMAHGRASDVLERAVHRFGLWPWLSVAPLSLPTGAAASRAWPVRATWAPEHAAALTCELLSLLVSCATEMPPPAGADAERTWLRRELVHRLAAQPATRSELSDWFQHFKLASVGGACGSTGLNDSLVDEVARPTAGAGAAGGAGAGAAALAAAGAGAATAVGAGTEPPRLELRAELWASFDPQFWHLTPSELRSAVERQPRPPPCDPARPLGAPARPIAPPPPRCHPFFAPARRALLTQPPLPFLCAALLARTLAAAGAAGAAGGADATAGGEGSGGGCGDAPWSAGAAGAHVSARRSTPPARPSTSDAAAAWLAVGWQTEGLLALVVHLLTLGVHVAADDDADGEEYADAGGVVGGAGAREAERTAAREAFFRLLLEPHPTLRAAPVARGADAPASPPHGSVVDGLVRALAAARDALASGAMPPAPATLSGLCWLLRALHDRSPSVRAALDVSGALGARGGAGGAPADAACGAASASAGSGAGAGAGGAATDGGDERAARREAARAARERALRDMAAGRTAFLAASAPAPGARDAQGGACATEPGAIGRVGGPARACAADAAGSSSVPASPALAFTPAGAGSADTLVIDNDDDDDAEEGEEGEDALPLCIICHTPDARTAASGQDGDESARVDGADGGADDGGDGEALDVDARLLLMAYVQPSAALVCAADQWGGRGFREVAGERYSAGVHVRACGHAVHRGCFARHSANLRARDDVEPLIDGRSAVDISRGEFLCPLCRRPCNALLPVLRARADASARAVADADAGAQPANTAAAALADWLETRAPVALSVANDGAPRLGALDAGAARRAPRALGALALRLGALAALDPPLFQPTADPLGDGEVPRRAARAPTTGAPLLGAADAPPRVGARAGDAARVTAGADGGGRAGDDGGGRRASEAPLTPAEVAGVVCGAIAFTLAADQLAADTIARRIGARAPAVPPSAALRALALCAAHARAEFESDGAYDGAVLSPLRALLALGVAPDSSHVDEEEGARLRRLHAPDASESLSAASRTVTVGLAHTAERLAAAATAAALDDDDDDDAGARTVAAAVAARAAHTLAHGADGAGGAAIAVPSAQAERAARPLLGLRVLRGPLLRADMGELLVRALCACPTLADAVECARALCCAALAHALIPTPAAAAARAALSGAPSAANGQGGTMAVASHMEAGASVGADALAALRRLRALLGETPGAGGMTVAQAARAAGNHARDDDAGDDDDDARSLGAVAEVVALLLRRALTLLRALAESTAQRPHGGPAQLRALGVRVNDGGGPDGAADRLASGGAAAVALEEMQRLLGAPTAVELAADARMLCTLRTWVRAYTPSATADNLPREAADALLGVYRPGGAAAARRAALLESPARGLTPHRPPRVQQLVQLAPSFTEEYALQSSRLCSRCHCWPDEPAVCLCCGALLCAGSACCRVRGVGELTLHARTCGHGVGIFFLLHRCVALLIRGSRAAYAPSPYVDAHGDEDPMLKRGKPLFLHAGRMAQLEALWLTHGVAAEIVRVINTSERVIRNNYY</sequence>
<feature type="region of interest" description="Disordered" evidence="11">
    <location>
        <begin position="1288"/>
        <end position="1308"/>
    </location>
</feature>
<dbReference type="SUPFAM" id="SSF54736">
    <property type="entry name" value="ClpS-like"/>
    <property type="match status" value="1"/>
</dbReference>
<dbReference type="GO" id="GO:0008270">
    <property type="term" value="F:zinc ion binding"/>
    <property type="evidence" value="ECO:0007669"/>
    <property type="project" value="UniProtKB-UniRule"/>
</dbReference>
<dbReference type="Gene3D" id="2.10.110.30">
    <property type="match status" value="1"/>
</dbReference>
<dbReference type="InterPro" id="IPR039164">
    <property type="entry name" value="UBR1-like"/>
</dbReference>
<dbReference type="Proteomes" id="UP000751190">
    <property type="component" value="Unassembled WGS sequence"/>
</dbReference>
<feature type="region of interest" description="Disordered" evidence="11">
    <location>
        <begin position="814"/>
        <end position="871"/>
    </location>
</feature>
<dbReference type="GO" id="GO:0071596">
    <property type="term" value="P:ubiquitin-dependent protein catabolic process via the N-end rule pathway"/>
    <property type="evidence" value="ECO:0007669"/>
    <property type="project" value="UniProtKB-UniRule"/>
</dbReference>
<evidence type="ECO:0000256" key="8">
    <source>
        <dbReference type="ARBA" id="ARBA00046341"/>
    </source>
</evidence>
<evidence type="ECO:0000256" key="1">
    <source>
        <dbReference type="ARBA" id="ARBA00000900"/>
    </source>
</evidence>
<feature type="compositionally biased region" description="Basic and acidic residues" evidence="11">
    <location>
        <begin position="1497"/>
        <end position="1508"/>
    </location>
</feature>
<accession>A0A8J5XEZ3</accession>
<feature type="compositionally biased region" description="Acidic residues" evidence="11">
    <location>
        <begin position="1592"/>
        <end position="1607"/>
    </location>
</feature>
<dbReference type="GO" id="GO:0016567">
    <property type="term" value="P:protein ubiquitination"/>
    <property type="evidence" value="ECO:0007669"/>
    <property type="project" value="UniProtKB-UniRule"/>
</dbReference>
<dbReference type="InterPro" id="IPR003126">
    <property type="entry name" value="Znf_UBR"/>
</dbReference>
<reference evidence="13" key="1">
    <citation type="submission" date="2021-05" db="EMBL/GenBank/DDBJ databases">
        <title>The genome of the haptophyte Pavlova lutheri (Diacronema luteri, Pavlovales) - a model for lipid biosynthesis in eukaryotic algae.</title>
        <authorList>
            <person name="Hulatt C.J."/>
            <person name="Posewitz M.C."/>
        </authorList>
    </citation>
    <scope>NUCLEOTIDE SEQUENCE</scope>
    <source>
        <strain evidence="13">NIVA-4/92</strain>
    </source>
</reference>
<feature type="region of interest" description="Disordered" evidence="11">
    <location>
        <begin position="1485"/>
        <end position="1508"/>
    </location>
</feature>